<dbReference type="Gene3D" id="3.30.465.10">
    <property type="match status" value="1"/>
</dbReference>
<dbReference type="Proteomes" id="UP001642260">
    <property type="component" value="Unassembled WGS sequence"/>
</dbReference>
<dbReference type="InterPro" id="IPR016169">
    <property type="entry name" value="FAD-bd_PCMH_sub2"/>
</dbReference>
<keyword evidence="8" id="KW-0325">Glycoprotein</keyword>
<comment type="similarity">
    <text evidence="2">Belongs to the oxygen-dependent FAD-linked oxidoreductase family.</text>
</comment>
<dbReference type="SUPFAM" id="SSF56176">
    <property type="entry name" value="FAD-binding/transporter-associated domain-like"/>
    <property type="match status" value="1"/>
</dbReference>
<reference evidence="11 12" key="1">
    <citation type="submission" date="2022-03" db="EMBL/GenBank/DDBJ databases">
        <authorList>
            <person name="Macdonald S."/>
            <person name="Ahmed S."/>
            <person name="Newling K."/>
        </authorList>
    </citation>
    <scope>NUCLEOTIDE SEQUENCE [LARGE SCALE GENOMIC DNA]</scope>
</reference>
<keyword evidence="4" id="KW-0285">Flavoprotein</keyword>
<keyword evidence="5" id="KW-0732">Signal</keyword>
<evidence type="ECO:0000256" key="8">
    <source>
        <dbReference type="ARBA" id="ARBA00023180"/>
    </source>
</evidence>
<dbReference type="InterPro" id="IPR016170">
    <property type="entry name" value="Cytok_DH_C_sf"/>
</dbReference>
<accession>A0ABC8K7N0</accession>
<dbReference type="PANTHER" id="PTHR13878:SF53">
    <property type="entry name" value="CYTOKININ DEHYDROGENASE 6"/>
    <property type="match status" value="1"/>
</dbReference>
<evidence type="ECO:0000313" key="11">
    <source>
        <dbReference type="EMBL" id="CAH8354909.1"/>
    </source>
</evidence>
<keyword evidence="6" id="KW-0274">FAD</keyword>
<keyword evidence="7" id="KW-0560">Oxidoreductase</keyword>
<dbReference type="InterPro" id="IPR016166">
    <property type="entry name" value="FAD-bd_PCMH"/>
</dbReference>
<name>A0ABC8K7N0_ERUVS</name>
<dbReference type="EMBL" id="CAKOAT010200044">
    <property type="protein sequence ID" value="CAH8354909.1"/>
    <property type="molecule type" value="Genomic_DNA"/>
</dbReference>
<dbReference type="PROSITE" id="PS51387">
    <property type="entry name" value="FAD_PCMH"/>
    <property type="match status" value="1"/>
</dbReference>
<dbReference type="FunFam" id="3.30.465.10:FF:000021">
    <property type="entry name" value="Cytokinin dehydrogenase 1"/>
    <property type="match status" value="1"/>
</dbReference>
<dbReference type="EC" id="1.5.99.12" evidence="3"/>
<dbReference type="PANTHER" id="PTHR13878">
    <property type="entry name" value="GULONOLACTONE OXIDASE"/>
    <property type="match status" value="1"/>
</dbReference>
<dbReference type="AlphaFoldDB" id="A0ABC8K7N0"/>
<evidence type="ECO:0000256" key="6">
    <source>
        <dbReference type="ARBA" id="ARBA00022827"/>
    </source>
</evidence>
<dbReference type="InterPro" id="IPR036318">
    <property type="entry name" value="FAD-bd_PCMH-like_sf"/>
</dbReference>
<keyword evidence="12" id="KW-1185">Reference proteome</keyword>
<comment type="cofactor">
    <cofactor evidence="1">
        <name>FAD</name>
        <dbReference type="ChEBI" id="CHEBI:57692"/>
    </cofactor>
</comment>
<sequence>MNYIHACLLKKRNMLVVKSLTILLLSCIAFKLACCSISSLKSLPLVGHLEFEDVHPASKDFGNRSQLLPLAILHPKSVSDIASVIRHIWMMGPHSQLTVAARGRGHSLQGQAQTSHGIVIHMESLQPQKLQVHSVGSSNPFVDVSGGELWINILHETLKYGLAPKSWTDYLHLTVGGTLSNAGISGQAFRHGPQISNVHQLEVVTGKGEILNCSERENSDLFHGVLGGLGQFGIITKARIALETAPTMVKWMRVLYLDFAAFAKDQERLISSDDKFDYVEGFVIINRTGLLDNWRLSFTPEDPTKASQFKSDGRNLYCLEVAKYFKLDEDKKNVMNQEVKESLSELSYISSTLFSSEKNAKPNGQGKEIHVMNHVNLMFKNRDTL</sequence>
<evidence type="ECO:0000256" key="4">
    <source>
        <dbReference type="ARBA" id="ARBA00022630"/>
    </source>
</evidence>
<dbReference type="Gene3D" id="3.40.462.10">
    <property type="entry name" value="FAD-linked oxidases, C-terminal domain"/>
    <property type="match status" value="1"/>
</dbReference>
<feature type="domain" description="FAD-binding PCMH-type" evidence="10">
    <location>
        <begin position="65"/>
        <end position="245"/>
    </location>
</feature>
<proteinExistence type="inferred from homology"/>
<dbReference type="InterPro" id="IPR006094">
    <property type="entry name" value="Oxid_FAD_bind_N"/>
</dbReference>
<dbReference type="Pfam" id="PF09265">
    <property type="entry name" value="Cytokin-bind"/>
    <property type="match status" value="1"/>
</dbReference>
<evidence type="ECO:0000256" key="1">
    <source>
        <dbReference type="ARBA" id="ARBA00001974"/>
    </source>
</evidence>
<comment type="catalytic activity">
    <reaction evidence="9">
        <text>N(6)-dimethylallyladenine + A + H2O = 3-methyl-2-butenal + adenine + AH2</text>
        <dbReference type="Rhea" id="RHEA:13625"/>
        <dbReference type="ChEBI" id="CHEBI:13193"/>
        <dbReference type="ChEBI" id="CHEBI:15377"/>
        <dbReference type="ChEBI" id="CHEBI:15825"/>
        <dbReference type="ChEBI" id="CHEBI:16708"/>
        <dbReference type="ChEBI" id="CHEBI:17499"/>
        <dbReference type="ChEBI" id="CHEBI:17660"/>
        <dbReference type="EC" id="1.5.99.12"/>
    </reaction>
</comment>
<protein>
    <recommendedName>
        <fullName evidence="3">cytokinin dehydrogenase</fullName>
        <ecNumber evidence="3">1.5.99.12</ecNumber>
    </recommendedName>
</protein>
<dbReference type="Gene3D" id="3.30.43.10">
    <property type="entry name" value="Uridine Diphospho-n-acetylenolpyruvylglucosamine Reductase, domain 2"/>
    <property type="match status" value="1"/>
</dbReference>
<evidence type="ECO:0000256" key="2">
    <source>
        <dbReference type="ARBA" id="ARBA00005466"/>
    </source>
</evidence>
<dbReference type="Pfam" id="PF01565">
    <property type="entry name" value="FAD_binding_4"/>
    <property type="match status" value="1"/>
</dbReference>
<evidence type="ECO:0000256" key="3">
    <source>
        <dbReference type="ARBA" id="ARBA00011928"/>
    </source>
</evidence>
<gene>
    <name evidence="11" type="ORF">ERUC_LOCUS20664</name>
</gene>
<dbReference type="InterPro" id="IPR016167">
    <property type="entry name" value="FAD-bd_PCMH_sub1"/>
</dbReference>
<dbReference type="InterPro" id="IPR050432">
    <property type="entry name" value="FAD-linked_Oxidoreductases_BP"/>
</dbReference>
<comment type="caution">
    <text evidence="11">The sequence shown here is derived from an EMBL/GenBank/DDBJ whole genome shotgun (WGS) entry which is preliminary data.</text>
</comment>
<evidence type="ECO:0000313" key="12">
    <source>
        <dbReference type="Proteomes" id="UP001642260"/>
    </source>
</evidence>
<dbReference type="InterPro" id="IPR015345">
    <property type="entry name" value="Cytokinin_DH_FAD/cytokin-bd"/>
</dbReference>
<dbReference type="GO" id="GO:0019139">
    <property type="term" value="F:cytokinin dehydrogenase activity"/>
    <property type="evidence" value="ECO:0007669"/>
    <property type="project" value="UniProtKB-EC"/>
</dbReference>
<dbReference type="InterPro" id="IPR016164">
    <property type="entry name" value="FAD-linked_Oxase-like_C"/>
</dbReference>
<organism evidence="11 12">
    <name type="scientific">Eruca vesicaria subsp. sativa</name>
    <name type="common">Garden rocket</name>
    <name type="synonym">Eruca sativa</name>
    <dbReference type="NCBI Taxonomy" id="29727"/>
    <lineage>
        <taxon>Eukaryota</taxon>
        <taxon>Viridiplantae</taxon>
        <taxon>Streptophyta</taxon>
        <taxon>Embryophyta</taxon>
        <taxon>Tracheophyta</taxon>
        <taxon>Spermatophyta</taxon>
        <taxon>Magnoliopsida</taxon>
        <taxon>eudicotyledons</taxon>
        <taxon>Gunneridae</taxon>
        <taxon>Pentapetalae</taxon>
        <taxon>rosids</taxon>
        <taxon>malvids</taxon>
        <taxon>Brassicales</taxon>
        <taxon>Brassicaceae</taxon>
        <taxon>Brassiceae</taxon>
        <taxon>Eruca</taxon>
    </lineage>
</organism>
<evidence type="ECO:0000256" key="5">
    <source>
        <dbReference type="ARBA" id="ARBA00022729"/>
    </source>
</evidence>
<dbReference type="SUPFAM" id="SSF55103">
    <property type="entry name" value="FAD-linked oxidases, C-terminal domain"/>
    <property type="match status" value="1"/>
</dbReference>
<evidence type="ECO:0000259" key="10">
    <source>
        <dbReference type="PROSITE" id="PS51387"/>
    </source>
</evidence>
<evidence type="ECO:0000256" key="9">
    <source>
        <dbReference type="ARBA" id="ARBA00048224"/>
    </source>
</evidence>
<evidence type="ECO:0000256" key="7">
    <source>
        <dbReference type="ARBA" id="ARBA00023002"/>
    </source>
</evidence>